<evidence type="ECO:0000313" key="2">
    <source>
        <dbReference type="Proteomes" id="UP000322159"/>
    </source>
</evidence>
<dbReference type="EMBL" id="CP043504">
    <property type="protein sequence ID" value="QEO10013.1"/>
    <property type="molecule type" value="Genomic_DNA"/>
</dbReference>
<name>A0A5C1Y7F1_9MICO</name>
<dbReference type="RefSeq" id="WP_149325431.1">
    <property type="nucleotide sequence ID" value="NZ_CP043504.1"/>
</dbReference>
<protein>
    <submittedName>
        <fullName evidence="1">Uncharacterized protein</fullName>
    </submittedName>
</protein>
<organism evidence="1 2">
    <name type="scientific">Protaetiibacter larvae</name>
    <dbReference type="NCBI Taxonomy" id="2592654"/>
    <lineage>
        <taxon>Bacteria</taxon>
        <taxon>Bacillati</taxon>
        <taxon>Actinomycetota</taxon>
        <taxon>Actinomycetes</taxon>
        <taxon>Micrococcales</taxon>
        <taxon>Microbacteriaceae</taxon>
        <taxon>Protaetiibacter</taxon>
    </lineage>
</organism>
<evidence type="ECO:0000313" key="1">
    <source>
        <dbReference type="EMBL" id="QEO10013.1"/>
    </source>
</evidence>
<dbReference type="KEGG" id="lyk:FLP23_08350"/>
<dbReference type="Proteomes" id="UP000322159">
    <property type="component" value="Chromosome"/>
</dbReference>
<sequence length="60" mass="6645">MNETTIYTSIHAHGAPKFERVDVATPYYRVHIGNATIFIGAADLGEWNAALTRAEREAAR</sequence>
<proteinExistence type="predicted"/>
<gene>
    <name evidence="1" type="ORF">FLP23_08350</name>
</gene>
<reference evidence="1 2" key="1">
    <citation type="submission" date="2019-09" db="EMBL/GenBank/DDBJ databases">
        <title>Genome sequencing of strain KACC 19322.</title>
        <authorList>
            <person name="Heo J."/>
            <person name="Kim S.-J."/>
            <person name="Kim J.-S."/>
            <person name="Hong S.-B."/>
            <person name="Kwon S.-W."/>
        </authorList>
    </citation>
    <scope>NUCLEOTIDE SEQUENCE [LARGE SCALE GENOMIC DNA]</scope>
    <source>
        <strain evidence="1 2">KACC 19322</strain>
    </source>
</reference>
<accession>A0A5C1Y7F1</accession>
<keyword evidence="2" id="KW-1185">Reference proteome</keyword>
<dbReference type="AlphaFoldDB" id="A0A5C1Y7F1"/>